<dbReference type="RefSeq" id="WP_419580486.1">
    <property type="nucleotide sequence ID" value="NZ_CP036432.1"/>
</dbReference>
<dbReference type="SUPFAM" id="SSF52096">
    <property type="entry name" value="ClpP/crotonase"/>
    <property type="match status" value="1"/>
</dbReference>
<dbReference type="EMBL" id="CP036432">
    <property type="protein sequence ID" value="QDV87005.1"/>
    <property type="molecule type" value="Genomic_DNA"/>
</dbReference>
<dbReference type="GO" id="GO:0006508">
    <property type="term" value="P:proteolysis"/>
    <property type="evidence" value="ECO:0007669"/>
    <property type="project" value="UniProtKB-KW"/>
</dbReference>
<keyword evidence="9" id="KW-1185">Reference proteome</keyword>
<evidence type="ECO:0000313" key="9">
    <source>
        <dbReference type="Proteomes" id="UP000318081"/>
    </source>
</evidence>
<evidence type="ECO:0000313" key="7">
    <source>
        <dbReference type="EMBL" id="QDV86927.1"/>
    </source>
</evidence>
<proteinExistence type="inferred from homology"/>
<comment type="similarity">
    <text evidence="1 6">Belongs to the peptidase S14 family.</text>
</comment>
<reference evidence="8 9" key="1">
    <citation type="submission" date="2019-02" db="EMBL/GenBank/DDBJ databases">
        <title>Deep-cultivation of Planctomycetes and their phenomic and genomic characterization uncovers novel biology.</title>
        <authorList>
            <person name="Wiegand S."/>
            <person name="Jogler M."/>
            <person name="Boedeker C."/>
            <person name="Pinto D."/>
            <person name="Vollmers J."/>
            <person name="Rivas-Marin E."/>
            <person name="Kohn T."/>
            <person name="Peeters S.H."/>
            <person name="Heuer A."/>
            <person name="Rast P."/>
            <person name="Oberbeckmann S."/>
            <person name="Bunk B."/>
            <person name="Jeske O."/>
            <person name="Meyerdierks A."/>
            <person name="Storesund J.E."/>
            <person name="Kallscheuer N."/>
            <person name="Luecker S."/>
            <person name="Lage O.M."/>
            <person name="Pohl T."/>
            <person name="Merkel B.J."/>
            <person name="Hornburger P."/>
            <person name="Mueller R.-W."/>
            <person name="Bruemmer F."/>
            <person name="Labrenz M."/>
            <person name="Spormann A.M."/>
            <person name="Op den Camp H."/>
            <person name="Overmann J."/>
            <person name="Amann R."/>
            <person name="Jetten M.S.M."/>
            <person name="Mascher T."/>
            <person name="Medema M.H."/>
            <person name="Devos D.P."/>
            <person name="Kaster A.-K."/>
            <person name="Ovreas L."/>
            <person name="Rohde M."/>
            <person name="Galperin M.Y."/>
            <person name="Jogler C."/>
        </authorList>
    </citation>
    <scope>NUCLEOTIDE SEQUENCE [LARGE SCALE GENOMIC DNA]</scope>
    <source>
        <strain evidence="8 9">TBK1r</strain>
    </source>
</reference>
<evidence type="ECO:0000256" key="3">
    <source>
        <dbReference type="ARBA" id="ARBA00022670"/>
    </source>
</evidence>
<organism evidence="8 9">
    <name type="scientific">Stieleria magnilauensis</name>
    <dbReference type="NCBI Taxonomy" id="2527963"/>
    <lineage>
        <taxon>Bacteria</taxon>
        <taxon>Pseudomonadati</taxon>
        <taxon>Planctomycetota</taxon>
        <taxon>Planctomycetia</taxon>
        <taxon>Pirellulales</taxon>
        <taxon>Pirellulaceae</taxon>
        <taxon>Stieleria</taxon>
    </lineage>
</organism>
<dbReference type="Gene3D" id="3.90.226.10">
    <property type="entry name" value="2-enoyl-CoA Hydratase, Chain A, domain 1"/>
    <property type="match status" value="1"/>
</dbReference>
<gene>
    <name evidence="7" type="ORF">TBK1r_59540</name>
    <name evidence="8" type="ORF">TBK1r_60320</name>
</gene>
<keyword evidence="4" id="KW-0378">Hydrolase</keyword>
<dbReference type="PRINTS" id="PR00127">
    <property type="entry name" value="CLPPROTEASEP"/>
</dbReference>
<dbReference type="InterPro" id="IPR023562">
    <property type="entry name" value="ClpP/TepA"/>
</dbReference>
<evidence type="ECO:0000256" key="5">
    <source>
        <dbReference type="ARBA" id="ARBA00022825"/>
    </source>
</evidence>
<keyword evidence="3 8" id="KW-0645">Protease</keyword>
<dbReference type="NCBIfam" id="NF045542">
    <property type="entry name" value="Clp_rel_HeadMat"/>
    <property type="match status" value="1"/>
</dbReference>
<dbReference type="InterPro" id="IPR029045">
    <property type="entry name" value="ClpP/crotonase-like_dom_sf"/>
</dbReference>
<dbReference type="GO" id="GO:0008233">
    <property type="term" value="F:peptidase activity"/>
    <property type="evidence" value="ECO:0007669"/>
    <property type="project" value="UniProtKB-KW"/>
</dbReference>
<dbReference type="CDD" id="cd07016">
    <property type="entry name" value="S14_ClpP_1"/>
    <property type="match status" value="1"/>
</dbReference>
<keyword evidence="2" id="KW-0963">Cytoplasm</keyword>
<dbReference type="Pfam" id="PF00574">
    <property type="entry name" value="CLP_protease"/>
    <property type="match status" value="1"/>
</dbReference>
<dbReference type="EMBL" id="CP036432">
    <property type="protein sequence ID" value="QDV86927.1"/>
    <property type="molecule type" value="Genomic_DNA"/>
</dbReference>
<dbReference type="InterPro" id="IPR001907">
    <property type="entry name" value="ClpP"/>
</dbReference>
<evidence type="ECO:0000256" key="4">
    <source>
        <dbReference type="ARBA" id="ARBA00022801"/>
    </source>
</evidence>
<evidence type="ECO:0000256" key="2">
    <source>
        <dbReference type="ARBA" id="ARBA00022490"/>
    </source>
</evidence>
<protein>
    <recommendedName>
        <fullName evidence="6">ATP-dependent Clp protease proteolytic subunit</fullName>
    </recommendedName>
</protein>
<evidence type="ECO:0000313" key="8">
    <source>
        <dbReference type="EMBL" id="QDV87005.1"/>
    </source>
</evidence>
<evidence type="ECO:0000256" key="6">
    <source>
        <dbReference type="RuleBase" id="RU003567"/>
    </source>
</evidence>
<evidence type="ECO:0000256" key="1">
    <source>
        <dbReference type="ARBA" id="ARBA00007039"/>
    </source>
</evidence>
<keyword evidence="5" id="KW-0720">Serine protease</keyword>
<name>A0ABX5XZW4_9BACT</name>
<accession>A0ABX5XZW4</accession>
<dbReference type="PANTHER" id="PTHR10381">
    <property type="entry name" value="ATP-DEPENDENT CLP PROTEASE PROTEOLYTIC SUBUNIT"/>
    <property type="match status" value="1"/>
</dbReference>
<dbReference type="Proteomes" id="UP000318081">
    <property type="component" value="Chromosome"/>
</dbReference>
<sequence>MKVKPFNRAAPKAIVDANDGSDFKVFVNKGEGDEPAELLIFDQIGEDWFGEGVSAKSVSSFLAGQKGKPVNVRINSFGGDVYDGFVIHNALASHDGEVTITVEGIAFSAASYIALAGDKLQMYKASDLGVHRASTLAWGNEAEMESVGDWLRTIDSHLVDIYKDKTGREESEIRGWLVGKSDGTVFSATEAVEIGLADELIDPKADSKAKDAKVKNARRQMSARNKMALQRLRNVH</sequence>
<dbReference type="PANTHER" id="PTHR10381:SF70">
    <property type="entry name" value="ATP-DEPENDENT CLP PROTEASE PROTEOLYTIC SUBUNIT"/>
    <property type="match status" value="1"/>
</dbReference>